<dbReference type="Proteomes" id="UP000737420">
    <property type="component" value="Unassembled WGS sequence"/>
</dbReference>
<name>A0ABD0B849_AERCA</name>
<evidence type="ECO:0000313" key="2">
    <source>
        <dbReference type="Proteomes" id="UP000737420"/>
    </source>
</evidence>
<sequence length="100" mass="10980">MSENNLVSVWVNLKTSDGSSIQNALDELNSALGIKLTHSRLKQYQTSNALSQGLARPYRRPSINIINYMLADVLSSLLMDEGLSDESVKKIISKVSILGD</sequence>
<accession>A0ABD0B849</accession>
<comment type="caution">
    <text evidence="1">The sequence shown here is derived from an EMBL/GenBank/DDBJ whole genome shotgun (WGS) entry which is preliminary data.</text>
</comment>
<protein>
    <submittedName>
        <fullName evidence="1">Uncharacterized protein</fullName>
    </submittedName>
</protein>
<dbReference type="RefSeq" id="WP_190284499.1">
    <property type="nucleotide sequence ID" value="NZ_AP024404.1"/>
</dbReference>
<dbReference type="AlphaFoldDB" id="A0ABD0B849"/>
<organism evidence="1 2">
    <name type="scientific">Aeromonas caviae</name>
    <name type="common">Aeromonas punctata</name>
    <dbReference type="NCBI Taxonomy" id="648"/>
    <lineage>
        <taxon>Bacteria</taxon>
        <taxon>Pseudomonadati</taxon>
        <taxon>Pseudomonadota</taxon>
        <taxon>Gammaproteobacteria</taxon>
        <taxon>Aeromonadales</taxon>
        <taxon>Aeromonadaceae</taxon>
        <taxon>Aeromonas</taxon>
    </lineage>
</organism>
<evidence type="ECO:0000313" key="1">
    <source>
        <dbReference type="EMBL" id="GJB92303.1"/>
    </source>
</evidence>
<proteinExistence type="predicted"/>
<reference evidence="1 2" key="1">
    <citation type="submission" date="2021-07" db="EMBL/GenBank/DDBJ databases">
        <title>Draft genome sequence of carbapenem-resistant Aeromonas spp. in Japan.</title>
        <authorList>
            <person name="Maehana S."/>
            <person name="Suzuki M."/>
            <person name="Kitasato H."/>
        </authorList>
    </citation>
    <scope>NUCLEOTIDE SEQUENCE [LARGE SCALE GENOMIC DNA]</scope>
    <source>
        <strain evidence="1 2">KAM382</strain>
    </source>
</reference>
<gene>
    <name evidence="1" type="ORF">KAM382_23640</name>
</gene>
<dbReference type="EMBL" id="BPOP01000022">
    <property type="protein sequence ID" value="GJB92303.1"/>
    <property type="molecule type" value="Genomic_DNA"/>
</dbReference>